<name>A0AAN6ESA0_EXODE</name>
<evidence type="ECO:0000256" key="1">
    <source>
        <dbReference type="SAM" id="Phobius"/>
    </source>
</evidence>
<evidence type="ECO:0000313" key="2">
    <source>
        <dbReference type="EMBL" id="KAJ8990651.1"/>
    </source>
</evidence>
<organism evidence="2 3">
    <name type="scientific">Exophiala dermatitidis</name>
    <name type="common">Black yeast-like fungus</name>
    <name type="synonym">Wangiella dermatitidis</name>
    <dbReference type="NCBI Taxonomy" id="5970"/>
    <lineage>
        <taxon>Eukaryota</taxon>
        <taxon>Fungi</taxon>
        <taxon>Dikarya</taxon>
        <taxon>Ascomycota</taxon>
        <taxon>Pezizomycotina</taxon>
        <taxon>Eurotiomycetes</taxon>
        <taxon>Chaetothyriomycetidae</taxon>
        <taxon>Chaetothyriales</taxon>
        <taxon>Herpotrichiellaceae</taxon>
        <taxon>Exophiala</taxon>
    </lineage>
</organism>
<dbReference type="EMBL" id="JAJGCB010000010">
    <property type="protein sequence ID" value="KAJ8990651.1"/>
    <property type="molecule type" value="Genomic_DNA"/>
</dbReference>
<keyword evidence="1" id="KW-0472">Membrane</keyword>
<keyword evidence="1" id="KW-1133">Transmembrane helix</keyword>
<comment type="caution">
    <text evidence="2">The sequence shown here is derived from an EMBL/GenBank/DDBJ whole genome shotgun (WGS) entry which is preliminary data.</text>
</comment>
<dbReference type="AlphaFoldDB" id="A0AAN6ESA0"/>
<keyword evidence="1" id="KW-0812">Transmembrane</keyword>
<accession>A0AAN6ESA0</accession>
<evidence type="ECO:0000313" key="3">
    <source>
        <dbReference type="Proteomes" id="UP001161757"/>
    </source>
</evidence>
<reference evidence="2" key="1">
    <citation type="submission" date="2023-01" db="EMBL/GenBank/DDBJ databases">
        <title>Exophiala dermititidis isolated from Cystic Fibrosis Patient.</title>
        <authorList>
            <person name="Kurbessoian T."/>
            <person name="Crocker A."/>
            <person name="Murante D."/>
            <person name="Hogan D.A."/>
            <person name="Stajich J.E."/>
        </authorList>
    </citation>
    <scope>NUCLEOTIDE SEQUENCE</scope>
    <source>
        <strain evidence="2">Ex8</strain>
    </source>
</reference>
<protein>
    <submittedName>
        <fullName evidence="2">Uncharacterized protein</fullName>
    </submittedName>
</protein>
<gene>
    <name evidence="2" type="ORF">HRR80_005428</name>
</gene>
<sequence>MDMHAEDIEMDDYSEQNEAFLQSTATWTRPVRASSAPVNGLAVYMKTKYNRLCRRLARSSFGTSIYWIIMILGFLVFALFVSALVFLTVYIWIHSIELIRVHTSPAITCPPCPTTSRVFTPSLPYTAPASHKSAPLGMLHPANRPFLPENPHYHDDGSSAPSRPVYNASDHEGNLARCASNLNQRLWGGPNTFKATKDMEFVLLLCQYAVYKALEDLFPPPAAPGQGRKPWKVFLVAVSALLGVWLLWELGRCCWRRSRGWRRSRNRRGC</sequence>
<dbReference type="Proteomes" id="UP001161757">
    <property type="component" value="Unassembled WGS sequence"/>
</dbReference>
<feature type="transmembrane region" description="Helical" evidence="1">
    <location>
        <begin position="65"/>
        <end position="93"/>
    </location>
</feature>
<proteinExistence type="predicted"/>
<feature type="transmembrane region" description="Helical" evidence="1">
    <location>
        <begin position="233"/>
        <end position="255"/>
    </location>
</feature>